<dbReference type="STRING" id="1314674.A0A0D7B1F2"/>
<evidence type="ECO:0000313" key="2">
    <source>
        <dbReference type="EMBL" id="KIY64297.1"/>
    </source>
</evidence>
<dbReference type="GO" id="GO:0005794">
    <property type="term" value="C:Golgi apparatus"/>
    <property type="evidence" value="ECO:0007669"/>
    <property type="project" value="TreeGrafter"/>
</dbReference>
<keyword evidence="1" id="KW-0472">Membrane</keyword>
<gene>
    <name evidence="2" type="ORF">CYLTODRAFT_493228</name>
</gene>
<dbReference type="PANTHER" id="PTHR32285:SF48">
    <property type="entry name" value="PROTEIN TRICHOME BIREFRINGENCE-LIKE 19"/>
    <property type="match status" value="1"/>
</dbReference>
<protein>
    <submittedName>
        <fullName evidence="2">Uncharacterized protein</fullName>
    </submittedName>
</protein>
<evidence type="ECO:0000256" key="1">
    <source>
        <dbReference type="SAM" id="Phobius"/>
    </source>
</evidence>
<organism evidence="2 3">
    <name type="scientific">Cylindrobasidium torrendii FP15055 ss-10</name>
    <dbReference type="NCBI Taxonomy" id="1314674"/>
    <lineage>
        <taxon>Eukaryota</taxon>
        <taxon>Fungi</taxon>
        <taxon>Dikarya</taxon>
        <taxon>Basidiomycota</taxon>
        <taxon>Agaricomycotina</taxon>
        <taxon>Agaricomycetes</taxon>
        <taxon>Agaricomycetidae</taxon>
        <taxon>Agaricales</taxon>
        <taxon>Marasmiineae</taxon>
        <taxon>Physalacriaceae</taxon>
        <taxon>Cylindrobasidium</taxon>
    </lineage>
</organism>
<name>A0A0D7B1F2_9AGAR</name>
<keyword evidence="1" id="KW-1133">Transmembrane helix</keyword>
<dbReference type="OrthoDB" id="630188at2759"/>
<dbReference type="AlphaFoldDB" id="A0A0D7B1F2"/>
<accession>A0A0D7B1F2</accession>
<dbReference type="GO" id="GO:0016413">
    <property type="term" value="F:O-acetyltransferase activity"/>
    <property type="evidence" value="ECO:0007669"/>
    <property type="project" value="InterPro"/>
</dbReference>
<dbReference type="EMBL" id="KN880643">
    <property type="protein sequence ID" value="KIY64297.1"/>
    <property type="molecule type" value="Genomic_DNA"/>
</dbReference>
<dbReference type="InterPro" id="IPR029962">
    <property type="entry name" value="TBL"/>
</dbReference>
<evidence type="ECO:0000313" key="3">
    <source>
        <dbReference type="Proteomes" id="UP000054007"/>
    </source>
</evidence>
<feature type="transmembrane region" description="Helical" evidence="1">
    <location>
        <begin position="7"/>
        <end position="27"/>
    </location>
</feature>
<dbReference type="PANTHER" id="PTHR32285">
    <property type="entry name" value="PROTEIN TRICHOME BIREFRINGENCE-LIKE 9-RELATED"/>
    <property type="match status" value="1"/>
</dbReference>
<sequence>MVATPKPLVRAVAVGGFCVVLLLLWSYRHTTSSTFSSWASGSGRKRAPCPPQAYNAGQWVYDASRNLNHSAVDASGQPISPAPHREVREREDIISMAGFEGCASNREFWWHLAADKPSQYGRWPDVDNWDWVPPEEQCELRKWRKEEMVLDLVEKGGWLLIGDSVTENHFFSLSCMLYPHVLATPDYVANPYFDRAWPQHLYLNPASPLLTSSNILGRALRLPKGFNLTGTPLVTFRRVDLLLNQPQLEELHRDKYPEMYTAAVDTTTEDEGFKLFSKEAAWSLDFDYVRELFQKPLPEANYGTMVASTGGHWTTTLFAGYRDESKASEGYGIDGVVAFFEQAMTKWAGDVQDALDESQGGRKSGGVVQANGKKAPRQVVIRAYLPGHEDCHDHKKAWTDIQPMRWFWYNWGNIWQYNDVFERVLSSPSFPNVHFLGIDRPARLRPDAHVASDCLHIMTGAGVLEGWTHYVWHYVTVEVWSKVR</sequence>
<proteinExistence type="predicted"/>
<keyword evidence="3" id="KW-1185">Reference proteome</keyword>
<reference evidence="2 3" key="1">
    <citation type="journal article" date="2015" name="Fungal Genet. Biol.">
        <title>Evolution of novel wood decay mechanisms in Agaricales revealed by the genome sequences of Fistulina hepatica and Cylindrobasidium torrendii.</title>
        <authorList>
            <person name="Floudas D."/>
            <person name="Held B.W."/>
            <person name="Riley R."/>
            <person name="Nagy L.G."/>
            <person name="Koehler G."/>
            <person name="Ransdell A.S."/>
            <person name="Younus H."/>
            <person name="Chow J."/>
            <person name="Chiniquy J."/>
            <person name="Lipzen A."/>
            <person name="Tritt A."/>
            <person name="Sun H."/>
            <person name="Haridas S."/>
            <person name="LaButti K."/>
            <person name="Ohm R.A."/>
            <person name="Kues U."/>
            <person name="Blanchette R.A."/>
            <person name="Grigoriev I.V."/>
            <person name="Minto R.E."/>
            <person name="Hibbett D.S."/>
        </authorList>
    </citation>
    <scope>NUCLEOTIDE SEQUENCE [LARGE SCALE GENOMIC DNA]</scope>
    <source>
        <strain evidence="2 3">FP15055 ss-10</strain>
    </source>
</reference>
<dbReference type="Proteomes" id="UP000054007">
    <property type="component" value="Unassembled WGS sequence"/>
</dbReference>
<keyword evidence="1" id="KW-0812">Transmembrane</keyword>